<name>A0A401Q8A7_SCYTO</name>
<evidence type="ECO:0000313" key="3">
    <source>
        <dbReference type="Proteomes" id="UP000288216"/>
    </source>
</evidence>
<dbReference type="InterPro" id="IPR014710">
    <property type="entry name" value="RmlC-like_jellyroll"/>
</dbReference>
<comment type="caution">
    <text evidence="2">The sequence shown here is derived from an EMBL/GenBank/DDBJ whole genome shotgun (WGS) entry which is preliminary data.</text>
</comment>
<dbReference type="InterPro" id="IPR018490">
    <property type="entry name" value="cNMP-bd_dom_sf"/>
</dbReference>
<dbReference type="PANTHER" id="PTHR10217:SF637">
    <property type="entry name" value="EAG-LIKE K[+] CHANNEL, ISOFORM A"/>
    <property type="match status" value="1"/>
</dbReference>
<reference evidence="2 3" key="1">
    <citation type="journal article" date="2018" name="Nat. Ecol. Evol.">
        <title>Shark genomes provide insights into elasmobranch evolution and the origin of vertebrates.</title>
        <authorList>
            <person name="Hara Y"/>
            <person name="Yamaguchi K"/>
            <person name="Onimaru K"/>
            <person name="Kadota M"/>
            <person name="Koyanagi M"/>
            <person name="Keeley SD"/>
            <person name="Tatsumi K"/>
            <person name="Tanaka K"/>
            <person name="Motone F"/>
            <person name="Kageyama Y"/>
            <person name="Nozu R"/>
            <person name="Adachi N"/>
            <person name="Nishimura O"/>
            <person name="Nakagawa R"/>
            <person name="Tanegashima C"/>
            <person name="Kiyatake I"/>
            <person name="Matsumoto R"/>
            <person name="Murakumo K"/>
            <person name="Nishida K"/>
            <person name="Terakita A"/>
            <person name="Kuratani S"/>
            <person name="Sato K"/>
            <person name="Hyodo S Kuraku.S."/>
        </authorList>
    </citation>
    <scope>NUCLEOTIDE SEQUENCE [LARGE SCALE GENOMIC DNA]</scope>
</reference>
<dbReference type="GO" id="GO:0005886">
    <property type="term" value="C:plasma membrane"/>
    <property type="evidence" value="ECO:0007669"/>
    <property type="project" value="TreeGrafter"/>
</dbReference>
<dbReference type="SUPFAM" id="SSF51206">
    <property type="entry name" value="cAMP-binding domain-like"/>
    <property type="match status" value="1"/>
</dbReference>
<feature type="region of interest" description="Disordered" evidence="1">
    <location>
        <begin position="82"/>
        <end position="108"/>
    </location>
</feature>
<dbReference type="EMBL" id="BFAA01026837">
    <property type="protein sequence ID" value="GCB81619.1"/>
    <property type="molecule type" value="Genomic_DNA"/>
</dbReference>
<accession>A0A401Q8A7</accession>
<dbReference type="AlphaFoldDB" id="A0A401Q8A7"/>
<dbReference type="GO" id="GO:0005249">
    <property type="term" value="F:voltage-gated potassium channel activity"/>
    <property type="evidence" value="ECO:0007669"/>
    <property type="project" value="TreeGrafter"/>
</dbReference>
<dbReference type="InterPro" id="IPR050818">
    <property type="entry name" value="KCNH_animal-type"/>
</dbReference>
<dbReference type="Gene3D" id="2.60.120.10">
    <property type="entry name" value="Jelly Rolls"/>
    <property type="match status" value="1"/>
</dbReference>
<proteinExistence type="predicted"/>
<protein>
    <recommendedName>
        <fullName evidence="4">Cyclic nucleotide-binding domain-containing protein</fullName>
    </recommendedName>
</protein>
<dbReference type="OrthoDB" id="9353948at2759"/>
<dbReference type="PANTHER" id="PTHR10217">
    <property type="entry name" value="VOLTAGE AND LIGAND GATED POTASSIUM CHANNEL"/>
    <property type="match status" value="1"/>
</dbReference>
<evidence type="ECO:0000256" key="1">
    <source>
        <dbReference type="SAM" id="MobiDB-lite"/>
    </source>
</evidence>
<keyword evidence="3" id="KW-1185">Reference proteome</keyword>
<dbReference type="GO" id="GO:0042391">
    <property type="term" value="P:regulation of membrane potential"/>
    <property type="evidence" value="ECO:0007669"/>
    <property type="project" value="TreeGrafter"/>
</dbReference>
<evidence type="ECO:0000313" key="2">
    <source>
        <dbReference type="EMBL" id="GCB81619.1"/>
    </source>
</evidence>
<evidence type="ECO:0008006" key="4">
    <source>
        <dbReference type="Google" id="ProtNLM"/>
    </source>
</evidence>
<dbReference type="Proteomes" id="UP000288216">
    <property type="component" value="Unassembled WGS sequence"/>
</dbReference>
<organism evidence="2 3">
    <name type="scientific">Scyliorhinus torazame</name>
    <name type="common">Cloudy catshark</name>
    <name type="synonym">Catulus torazame</name>
    <dbReference type="NCBI Taxonomy" id="75743"/>
    <lineage>
        <taxon>Eukaryota</taxon>
        <taxon>Metazoa</taxon>
        <taxon>Chordata</taxon>
        <taxon>Craniata</taxon>
        <taxon>Vertebrata</taxon>
        <taxon>Chondrichthyes</taxon>
        <taxon>Elasmobranchii</taxon>
        <taxon>Galeomorphii</taxon>
        <taxon>Galeoidea</taxon>
        <taxon>Carcharhiniformes</taxon>
        <taxon>Scyliorhinidae</taxon>
        <taxon>Scyliorhinus</taxon>
    </lineage>
</organism>
<sequence length="108" mass="12513">MQKTADLRFLFTYPGKGDLIGSDFLATDQVIKTNANVKALTYCDLQYIILKGLREVLELYPEYAQKFIEDIQHDLTYNLREGNDADDQELPDNQRPYLTDEGALKHRK</sequence>
<dbReference type="STRING" id="75743.A0A401Q8A7"/>
<gene>
    <name evidence="2" type="ORF">scyTo_0023162</name>
</gene>